<protein>
    <submittedName>
        <fullName evidence="1">Uncharacterized protein</fullName>
    </submittedName>
</protein>
<name>A0A291P7L1_9GAMM</name>
<gene>
    <name evidence="1" type="ORF">BEI_1865</name>
</gene>
<proteinExistence type="predicted"/>
<reference evidence="1 2" key="1">
    <citation type="journal article" date="2017" name="Sci. Rep.">
        <title>Revealing the Saline Adaptation Strategies of the Halophilic Bacterium Halomonas beimenensis through High-throughput Omics and Transposon Mutagenesis Approaches.</title>
        <authorList>
            <person name="Chen Y.H."/>
            <person name="Lin S.S."/>
            <person name="Shyu Y.T."/>
        </authorList>
    </citation>
    <scope>NUCLEOTIDE SEQUENCE [LARGE SCALE GENOMIC DNA]</scope>
    <source>
        <strain evidence="1 2">NTU-111</strain>
    </source>
</reference>
<accession>A0A291P7L1</accession>
<evidence type="ECO:0000313" key="2">
    <source>
        <dbReference type="Proteomes" id="UP000219993"/>
    </source>
</evidence>
<sequence>MAPAAGWHAPGGTSIVTATPGARGFIFKDSDLP</sequence>
<dbReference type="AlphaFoldDB" id="A0A291P7L1"/>
<evidence type="ECO:0000313" key="1">
    <source>
        <dbReference type="EMBL" id="ATJ82852.1"/>
    </source>
</evidence>
<organism evidence="1 2">
    <name type="scientific">Halomonas beimenensis</name>
    <dbReference type="NCBI Taxonomy" id="475662"/>
    <lineage>
        <taxon>Bacteria</taxon>
        <taxon>Pseudomonadati</taxon>
        <taxon>Pseudomonadota</taxon>
        <taxon>Gammaproteobacteria</taxon>
        <taxon>Oceanospirillales</taxon>
        <taxon>Halomonadaceae</taxon>
        <taxon>Halomonas</taxon>
    </lineage>
</organism>
<dbReference type="KEGG" id="hbe:BEI_1865"/>
<keyword evidence="2" id="KW-1185">Reference proteome</keyword>
<dbReference type="EMBL" id="CP021435">
    <property type="protein sequence ID" value="ATJ82852.1"/>
    <property type="molecule type" value="Genomic_DNA"/>
</dbReference>
<dbReference type="Proteomes" id="UP000219993">
    <property type="component" value="Chromosome"/>
</dbReference>